<evidence type="ECO:0000313" key="4">
    <source>
        <dbReference type="Proteomes" id="UP001147700"/>
    </source>
</evidence>
<evidence type="ECO:0000259" key="2">
    <source>
        <dbReference type="Pfam" id="PF06722"/>
    </source>
</evidence>
<evidence type="ECO:0000256" key="1">
    <source>
        <dbReference type="ARBA" id="ARBA00022679"/>
    </source>
</evidence>
<dbReference type="RefSeq" id="WP_202958608.1">
    <property type="nucleotide sequence ID" value="NZ_JAPCID010000080.1"/>
</dbReference>
<comment type="caution">
    <text evidence="3">The sequence shown here is derived from an EMBL/GenBank/DDBJ whole genome shotgun (WGS) entry which is preliminary data.</text>
</comment>
<dbReference type="Pfam" id="PF06722">
    <property type="entry name" value="EryCIII-like_C"/>
    <property type="match status" value="1"/>
</dbReference>
<protein>
    <submittedName>
        <fullName evidence="3">Glycosyltransferase</fullName>
    </submittedName>
</protein>
<gene>
    <name evidence="3" type="ORF">OJ962_32540</name>
</gene>
<proteinExistence type="predicted"/>
<dbReference type="InterPro" id="IPR002213">
    <property type="entry name" value="UDP_glucos_trans"/>
</dbReference>
<dbReference type="Proteomes" id="UP001147700">
    <property type="component" value="Unassembled WGS sequence"/>
</dbReference>
<dbReference type="EMBL" id="JAPCID010000080">
    <property type="protein sequence ID" value="MDA0142257.1"/>
    <property type="molecule type" value="Genomic_DNA"/>
</dbReference>
<dbReference type="PANTHER" id="PTHR48050">
    <property type="entry name" value="STEROL 3-BETA-GLUCOSYLTRANSFERASE"/>
    <property type="match status" value="1"/>
</dbReference>
<keyword evidence="4" id="KW-1185">Reference proteome</keyword>
<evidence type="ECO:0000313" key="3">
    <source>
        <dbReference type="EMBL" id="MDA0142257.1"/>
    </source>
</evidence>
<dbReference type="InterPro" id="IPR035595">
    <property type="entry name" value="UDP_glycos_trans_CS"/>
</dbReference>
<dbReference type="CDD" id="cd03784">
    <property type="entry name" value="GT1_Gtf-like"/>
    <property type="match status" value="1"/>
</dbReference>
<feature type="domain" description="Erythromycin biosynthesis protein CIII-like C-terminal" evidence="2">
    <location>
        <begin position="233"/>
        <end position="369"/>
    </location>
</feature>
<dbReference type="SUPFAM" id="SSF53756">
    <property type="entry name" value="UDP-Glycosyltransferase/glycogen phosphorylase"/>
    <property type="match status" value="1"/>
</dbReference>
<dbReference type="PANTHER" id="PTHR48050:SF13">
    <property type="entry name" value="STEROL 3-BETA-GLUCOSYLTRANSFERASE UGT80A2"/>
    <property type="match status" value="1"/>
</dbReference>
<sequence>MRILVTTTGSAGHFGPLRPFLEAIRDAGGEVLVATRTSSAEAVAAAGYATWPLAEPPAAERSAIFASTRGLAPVQANERALTEVFAGLDVHAALPGMFDAISAWSPDVVLSEAGEFAGRLAGAHVGLPFVKVSISQYAVEEELLEQTDAALARARDAHGLRSPDREALAHFTLMPQVLEQPARPGPPELRRFRERDARTGGRGLAHPDPLVYLTFGTVAPQREFFPDLYRAAIDALAALPVRLLVTVGRDRDPQQLGSVSANVRVERWVEQANVLRDASAVVCHGGSGTVRGALAESVPLAVLPMFADQPHNAARVHELGAGIAVGGIDELAGAVRTLLADERYAARAAVVADEIRALPTVDAAAQQLIDP</sequence>
<accession>A0ABT4RUJ1</accession>
<dbReference type="Gene3D" id="3.40.50.2000">
    <property type="entry name" value="Glycogen Phosphorylase B"/>
    <property type="match status" value="2"/>
</dbReference>
<dbReference type="PROSITE" id="PS00375">
    <property type="entry name" value="UDPGT"/>
    <property type="match status" value="1"/>
</dbReference>
<dbReference type="InterPro" id="IPR050426">
    <property type="entry name" value="Glycosyltransferase_28"/>
</dbReference>
<reference evidence="3" key="1">
    <citation type="submission" date="2022-10" db="EMBL/GenBank/DDBJ databases">
        <title>The WGS of Solirubrobacter sp. CPCC 204708.</title>
        <authorList>
            <person name="Jiang Z."/>
        </authorList>
    </citation>
    <scope>NUCLEOTIDE SEQUENCE</scope>
    <source>
        <strain evidence="3">CPCC 204708</strain>
    </source>
</reference>
<organism evidence="3 4">
    <name type="scientific">Solirubrobacter deserti</name>
    <dbReference type="NCBI Taxonomy" id="2282478"/>
    <lineage>
        <taxon>Bacteria</taxon>
        <taxon>Bacillati</taxon>
        <taxon>Actinomycetota</taxon>
        <taxon>Thermoleophilia</taxon>
        <taxon>Solirubrobacterales</taxon>
        <taxon>Solirubrobacteraceae</taxon>
        <taxon>Solirubrobacter</taxon>
    </lineage>
</organism>
<dbReference type="InterPro" id="IPR010610">
    <property type="entry name" value="EryCIII-like_C"/>
</dbReference>
<keyword evidence="1" id="KW-0808">Transferase</keyword>
<name>A0ABT4RUJ1_9ACTN</name>